<gene>
    <name evidence="2" type="ORF">E2L05_19460</name>
</gene>
<dbReference type="Proteomes" id="UP000294562">
    <property type="component" value="Unassembled WGS sequence"/>
</dbReference>
<evidence type="ECO:0000256" key="1">
    <source>
        <dbReference type="SAM" id="MobiDB-lite"/>
    </source>
</evidence>
<dbReference type="OrthoDB" id="8442627at2"/>
<organism evidence="2 3">
    <name type="scientific">Meridianimarinicoccus aquatilis</name>
    <dbReference type="NCBI Taxonomy" id="2552766"/>
    <lineage>
        <taxon>Bacteria</taxon>
        <taxon>Pseudomonadati</taxon>
        <taxon>Pseudomonadota</taxon>
        <taxon>Alphaproteobacteria</taxon>
        <taxon>Rhodobacterales</taxon>
        <taxon>Paracoccaceae</taxon>
        <taxon>Meridianimarinicoccus</taxon>
    </lineage>
</organism>
<evidence type="ECO:0000313" key="2">
    <source>
        <dbReference type="EMBL" id="TDL83492.1"/>
    </source>
</evidence>
<name>A0A4R6AJQ2_9RHOB</name>
<evidence type="ECO:0000313" key="3">
    <source>
        <dbReference type="Proteomes" id="UP000294562"/>
    </source>
</evidence>
<dbReference type="EMBL" id="SMZO01000088">
    <property type="protein sequence ID" value="TDL83492.1"/>
    <property type="molecule type" value="Genomic_DNA"/>
</dbReference>
<keyword evidence="3" id="KW-1185">Reference proteome</keyword>
<feature type="region of interest" description="Disordered" evidence="1">
    <location>
        <begin position="153"/>
        <end position="188"/>
    </location>
</feature>
<sequence>MLNTISTSTIIPSQTAAWREALAIGDIVSFRFPVAEDRTDIAPKARPCLVLDLTLIGEIRYATLAYGTSSQCRFNSGYEVRLSAAADYAAAGLHEPTRFIGTRRLMVPLNHRGFVICAKTGAPVLGRVQEKTAARMHAVRARIQAEADIADNHRRTQRKRSGSFGRMAPQFSVARRRSRPKPIRKEGV</sequence>
<accession>A0A4R6AJQ2</accession>
<proteinExistence type="predicted"/>
<dbReference type="RefSeq" id="WP_133344599.1">
    <property type="nucleotide sequence ID" value="NZ_SMZO01000088.1"/>
</dbReference>
<comment type="caution">
    <text evidence="2">The sequence shown here is derived from an EMBL/GenBank/DDBJ whole genome shotgun (WGS) entry which is preliminary data.</text>
</comment>
<protein>
    <submittedName>
        <fullName evidence="2">Uncharacterized protein</fullName>
    </submittedName>
</protein>
<dbReference type="AlphaFoldDB" id="A0A4R6AJQ2"/>
<reference evidence="2 3" key="1">
    <citation type="submission" date="2019-03" db="EMBL/GenBank/DDBJ databases">
        <title>Rhodobacteraceae bacterium SM1902, a new member of the family Rhodobacteraceae isolated from Yantai.</title>
        <authorList>
            <person name="Sun Y."/>
        </authorList>
    </citation>
    <scope>NUCLEOTIDE SEQUENCE [LARGE SCALE GENOMIC DNA]</scope>
    <source>
        <strain evidence="2 3">SM1902</strain>
    </source>
</reference>